<dbReference type="Gene3D" id="3.55.50.30">
    <property type="match status" value="1"/>
</dbReference>
<dbReference type="GO" id="GO:0016989">
    <property type="term" value="F:sigma factor antagonist activity"/>
    <property type="evidence" value="ECO:0007669"/>
    <property type="project" value="TreeGrafter"/>
</dbReference>
<name>A0A917IWV5_9BACT</name>
<dbReference type="InterPro" id="IPR032508">
    <property type="entry name" value="FecR_C"/>
</dbReference>
<keyword evidence="5" id="KW-1185">Reference proteome</keyword>
<evidence type="ECO:0000313" key="4">
    <source>
        <dbReference type="EMBL" id="GGH65509.1"/>
    </source>
</evidence>
<dbReference type="PANTHER" id="PTHR30273">
    <property type="entry name" value="PERIPLASMIC SIGNAL SENSOR AND SIGMA FACTOR ACTIVATOR FECR-RELATED"/>
    <property type="match status" value="1"/>
</dbReference>
<evidence type="ECO:0000259" key="2">
    <source>
        <dbReference type="Pfam" id="PF04773"/>
    </source>
</evidence>
<dbReference type="PIRSF" id="PIRSF018266">
    <property type="entry name" value="FecR"/>
    <property type="match status" value="1"/>
</dbReference>
<gene>
    <name evidence="4" type="ORF">GCM10011379_18720</name>
</gene>
<evidence type="ECO:0008006" key="6">
    <source>
        <dbReference type="Google" id="ProtNLM"/>
    </source>
</evidence>
<dbReference type="InterPro" id="IPR006860">
    <property type="entry name" value="FecR"/>
</dbReference>
<dbReference type="Pfam" id="PF04773">
    <property type="entry name" value="FecR"/>
    <property type="match status" value="1"/>
</dbReference>
<sequence length="321" mass="35006">MQQEKQRFQYLWNAFNNNTATEAETRELLSLLNQEEETAIDAFMEEAAQPYLSQSATPALPTWQAIEQRLLQKEAAKAKSITKKRWLWRSAAAAAVAAAVITLLTITPRTVTLAADNADRYITLSDGSIVILQKGSALRFSKKFGQSQRSVQLTGQAYFDVARNAGKPFIVQTSKVNTTVLGTTFSVTALPNSGQVSINVTSGKVKVERGQQLLQVLAASQGLEASIEGNQFTAYTTTEEKATSWLNAELSFNNLTWQQIANRLSSRFGVTIQFATNAIATLTVSTTLSGNATLLQMLDILCAATGTTYHINGQQVVISKK</sequence>
<dbReference type="Gene3D" id="2.60.120.1440">
    <property type="match status" value="1"/>
</dbReference>
<proteinExistence type="predicted"/>
<evidence type="ECO:0000313" key="5">
    <source>
        <dbReference type="Proteomes" id="UP000627292"/>
    </source>
</evidence>
<keyword evidence="1" id="KW-0812">Transmembrane</keyword>
<feature type="domain" description="FecR protein" evidence="2">
    <location>
        <begin position="116"/>
        <end position="206"/>
    </location>
</feature>
<reference evidence="4" key="2">
    <citation type="submission" date="2020-09" db="EMBL/GenBank/DDBJ databases">
        <authorList>
            <person name="Sun Q."/>
            <person name="Zhou Y."/>
        </authorList>
    </citation>
    <scope>NUCLEOTIDE SEQUENCE</scope>
    <source>
        <strain evidence="4">CGMCC 1.15290</strain>
    </source>
</reference>
<keyword evidence="1" id="KW-0472">Membrane</keyword>
<protein>
    <recommendedName>
        <fullName evidence="6">FecR family protein</fullName>
    </recommendedName>
</protein>
<dbReference type="RefSeq" id="WP_188951768.1">
    <property type="nucleotide sequence ID" value="NZ_BMIB01000002.1"/>
</dbReference>
<dbReference type="EMBL" id="BMIB01000002">
    <property type="protein sequence ID" value="GGH65509.1"/>
    <property type="molecule type" value="Genomic_DNA"/>
</dbReference>
<organism evidence="4 5">
    <name type="scientific">Filimonas zeae</name>
    <dbReference type="NCBI Taxonomy" id="1737353"/>
    <lineage>
        <taxon>Bacteria</taxon>
        <taxon>Pseudomonadati</taxon>
        <taxon>Bacteroidota</taxon>
        <taxon>Chitinophagia</taxon>
        <taxon>Chitinophagales</taxon>
        <taxon>Chitinophagaceae</taxon>
        <taxon>Filimonas</taxon>
    </lineage>
</organism>
<dbReference type="InterPro" id="IPR012373">
    <property type="entry name" value="Ferrdict_sens_TM"/>
</dbReference>
<dbReference type="PANTHER" id="PTHR30273:SF2">
    <property type="entry name" value="PROTEIN FECR"/>
    <property type="match status" value="1"/>
</dbReference>
<feature type="domain" description="Protein FecR C-terminal" evidence="3">
    <location>
        <begin position="250"/>
        <end position="318"/>
    </location>
</feature>
<evidence type="ECO:0000259" key="3">
    <source>
        <dbReference type="Pfam" id="PF16344"/>
    </source>
</evidence>
<comment type="caution">
    <text evidence="4">The sequence shown here is derived from an EMBL/GenBank/DDBJ whole genome shotgun (WGS) entry which is preliminary data.</text>
</comment>
<feature type="transmembrane region" description="Helical" evidence="1">
    <location>
        <begin position="86"/>
        <end position="106"/>
    </location>
</feature>
<dbReference type="Proteomes" id="UP000627292">
    <property type="component" value="Unassembled WGS sequence"/>
</dbReference>
<evidence type="ECO:0000256" key="1">
    <source>
        <dbReference type="SAM" id="Phobius"/>
    </source>
</evidence>
<dbReference type="AlphaFoldDB" id="A0A917IWV5"/>
<keyword evidence="1" id="KW-1133">Transmembrane helix</keyword>
<reference evidence="4" key="1">
    <citation type="journal article" date="2014" name="Int. J. Syst. Evol. Microbiol.">
        <title>Complete genome sequence of Corynebacterium casei LMG S-19264T (=DSM 44701T), isolated from a smear-ripened cheese.</title>
        <authorList>
            <consortium name="US DOE Joint Genome Institute (JGI-PGF)"/>
            <person name="Walter F."/>
            <person name="Albersmeier A."/>
            <person name="Kalinowski J."/>
            <person name="Ruckert C."/>
        </authorList>
    </citation>
    <scope>NUCLEOTIDE SEQUENCE</scope>
    <source>
        <strain evidence="4">CGMCC 1.15290</strain>
    </source>
</reference>
<accession>A0A917IWV5</accession>
<dbReference type="Pfam" id="PF16344">
    <property type="entry name" value="FecR_C"/>
    <property type="match status" value="1"/>
</dbReference>